<organism evidence="4 5">
    <name type="scientific">Aliigemmobacter aestuarii</name>
    <dbReference type="NCBI Taxonomy" id="1445661"/>
    <lineage>
        <taxon>Bacteria</taxon>
        <taxon>Pseudomonadati</taxon>
        <taxon>Pseudomonadota</taxon>
        <taxon>Alphaproteobacteria</taxon>
        <taxon>Rhodobacterales</taxon>
        <taxon>Paracoccaceae</taxon>
        <taxon>Aliigemmobacter</taxon>
    </lineage>
</organism>
<gene>
    <name evidence="4" type="ORF">E7811_08015</name>
</gene>
<feature type="transmembrane region" description="Helical" evidence="3">
    <location>
        <begin position="153"/>
        <end position="174"/>
    </location>
</feature>
<proteinExistence type="inferred from homology"/>
<evidence type="ECO:0000256" key="3">
    <source>
        <dbReference type="SAM" id="Phobius"/>
    </source>
</evidence>
<evidence type="ECO:0000256" key="2">
    <source>
        <dbReference type="SAM" id="MobiDB-lite"/>
    </source>
</evidence>
<dbReference type="Proteomes" id="UP000309450">
    <property type="component" value="Unassembled WGS sequence"/>
</dbReference>
<feature type="compositionally biased region" description="Basic and acidic residues" evidence="2">
    <location>
        <begin position="7"/>
        <end position="28"/>
    </location>
</feature>
<dbReference type="Gene3D" id="6.10.250.2080">
    <property type="match status" value="1"/>
</dbReference>
<dbReference type="OrthoDB" id="9807950at2"/>
<dbReference type="SUPFAM" id="SSF160544">
    <property type="entry name" value="EscU C-terminal domain-like"/>
    <property type="match status" value="1"/>
</dbReference>
<keyword evidence="4" id="KW-0969">Cilium</keyword>
<sequence length="360" mass="39289">MSEEQDASEKEHEPTPRRLEQAREKGDAPRLNDLTSAVSFLGHAAVVWLLGAWIVQQAGPVLAHFLARPGPLAAQLLSPSPPMMPFLHLGLVGATLFLVPMAVILLFLIAFKGILMTPENLMPKLSRISPIANARNKFGRTGLVEFAKNTVKLFAIAAVLIWFLKGQGEGIALLAQMPIGLALPQIFAQMLAFLALVVGVSLVIAGADHLWQKADFLHRNRMSRKELMDELKDQEGDPATKARRRQRGMDIAQNRMLADVPKADVVIVNPTHYAVALQWGPASGRAPVCLAKGVDEVAARIRERAMLAGVPIRSDPPTARAIHAVVALGEEIRPEHYRAVAAAIRYAERIRKLGKAHARP</sequence>
<dbReference type="GO" id="GO:0005886">
    <property type="term" value="C:plasma membrane"/>
    <property type="evidence" value="ECO:0007669"/>
    <property type="project" value="TreeGrafter"/>
</dbReference>
<keyword evidence="5" id="KW-1185">Reference proteome</keyword>
<dbReference type="RefSeq" id="WP_136393994.1">
    <property type="nucleotide sequence ID" value="NZ_SSND01000001.1"/>
</dbReference>
<feature type="transmembrane region" description="Helical" evidence="3">
    <location>
        <begin position="186"/>
        <end position="211"/>
    </location>
</feature>
<evidence type="ECO:0000256" key="1">
    <source>
        <dbReference type="ARBA" id="ARBA00010690"/>
    </source>
</evidence>
<dbReference type="PANTHER" id="PTHR30531:SF12">
    <property type="entry name" value="FLAGELLAR BIOSYNTHETIC PROTEIN FLHB"/>
    <property type="match status" value="1"/>
</dbReference>
<dbReference type="PANTHER" id="PTHR30531">
    <property type="entry name" value="FLAGELLAR BIOSYNTHETIC PROTEIN FLHB"/>
    <property type="match status" value="1"/>
</dbReference>
<feature type="region of interest" description="Disordered" evidence="2">
    <location>
        <begin position="1"/>
        <end position="28"/>
    </location>
</feature>
<feature type="transmembrane region" description="Helical" evidence="3">
    <location>
        <begin position="86"/>
        <end position="111"/>
    </location>
</feature>
<comment type="similarity">
    <text evidence="1">Belongs to the type III secretion exporter family.</text>
</comment>
<dbReference type="EMBL" id="SSND01000001">
    <property type="protein sequence ID" value="THD85623.1"/>
    <property type="molecule type" value="Genomic_DNA"/>
</dbReference>
<feature type="transmembrane region" description="Helical" evidence="3">
    <location>
        <begin position="34"/>
        <end position="55"/>
    </location>
</feature>
<evidence type="ECO:0000313" key="5">
    <source>
        <dbReference type="Proteomes" id="UP000309450"/>
    </source>
</evidence>
<reference evidence="4 5" key="1">
    <citation type="submission" date="2019-04" db="EMBL/GenBank/DDBJ databases">
        <title>Draft genome sequence of Gemmobacter aestuarii sp. nov.</title>
        <authorList>
            <person name="Hameed A."/>
            <person name="Lin S.-Y."/>
            <person name="Shahina M."/>
            <person name="Lai W.-A."/>
            <person name="Young C.-C."/>
        </authorList>
    </citation>
    <scope>NUCLEOTIDE SEQUENCE [LARGE SCALE GENOMIC DNA]</scope>
    <source>
        <strain evidence="4 5">CC-PW-75</strain>
    </source>
</reference>
<dbReference type="AlphaFoldDB" id="A0A4S3MTY5"/>
<dbReference type="Gene3D" id="3.40.1690.10">
    <property type="entry name" value="secretion proteins EscU"/>
    <property type="match status" value="1"/>
</dbReference>
<comment type="caution">
    <text evidence="4">The sequence shown here is derived from an EMBL/GenBank/DDBJ whole genome shotgun (WGS) entry which is preliminary data.</text>
</comment>
<protein>
    <submittedName>
        <fullName evidence="4">Flagellar biosynthesis protein FlhB</fullName>
    </submittedName>
</protein>
<keyword evidence="3" id="KW-0472">Membrane</keyword>
<keyword evidence="4" id="KW-0282">Flagellum</keyword>
<dbReference type="InterPro" id="IPR006135">
    <property type="entry name" value="T3SS_substrate_exporter"/>
</dbReference>
<keyword evidence="3" id="KW-0812">Transmembrane</keyword>
<keyword evidence="3" id="KW-1133">Transmembrane helix</keyword>
<dbReference type="PRINTS" id="PR00950">
    <property type="entry name" value="TYPE3IMSPROT"/>
</dbReference>
<name>A0A4S3MTY5_9RHOB</name>
<dbReference type="GO" id="GO:0009306">
    <property type="term" value="P:protein secretion"/>
    <property type="evidence" value="ECO:0007669"/>
    <property type="project" value="InterPro"/>
</dbReference>
<dbReference type="InterPro" id="IPR029025">
    <property type="entry name" value="T3SS_substrate_exporter_C"/>
</dbReference>
<dbReference type="Pfam" id="PF01312">
    <property type="entry name" value="Bac_export_2"/>
    <property type="match status" value="1"/>
</dbReference>
<evidence type="ECO:0000313" key="4">
    <source>
        <dbReference type="EMBL" id="THD85623.1"/>
    </source>
</evidence>
<accession>A0A4S3MTY5</accession>
<keyword evidence="4" id="KW-0966">Cell projection</keyword>